<dbReference type="AlphaFoldDB" id="A0A444J934"/>
<dbReference type="Proteomes" id="UP000288086">
    <property type="component" value="Unassembled WGS sequence"/>
</dbReference>
<keyword evidence="3" id="KW-1185">Reference proteome</keyword>
<feature type="transmembrane region" description="Helical" evidence="1">
    <location>
        <begin position="337"/>
        <end position="357"/>
    </location>
</feature>
<protein>
    <recommendedName>
        <fullName evidence="4">DUF2142 domain-containing protein</fullName>
    </recommendedName>
</protein>
<gene>
    <name evidence="2" type="ORF">VT98_10334</name>
</gene>
<evidence type="ECO:0000313" key="2">
    <source>
        <dbReference type="EMBL" id="RWX49559.1"/>
    </source>
</evidence>
<feature type="transmembrane region" description="Helical" evidence="1">
    <location>
        <begin position="581"/>
        <end position="599"/>
    </location>
</feature>
<feature type="transmembrane region" description="Helical" evidence="1">
    <location>
        <begin position="553"/>
        <end position="575"/>
    </location>
</feature>
<evidence type="ECO:0000256" key="1">
    <source>
        <dbReference type="SAM" id="Phobius"/>
    </source>
</evidence>
<name>A0A444J934_9BACT</name>
<keyword evidence="1" id="KW-1133">Transmembrane helix</keyword>
<keyword evidence="1" id="KW-0812">Transmembrane</keyword>
<evidence type="ECO:0000313" key="3">
    <source>
        <dbReference type="Proteomes" id="UP000288086"/>
    </source>
</evidence>
<feature type="transmembrane region" description="Helical" evidence="1">
    <location>
        <begin position="181"/>
        <end position="201"/>
    </location>
</feature>
<reference evidence="2 3" key="1">
    <citation type="submission" date="2017-01" db="EMBL/GenBank/DDBJ databases">
        <title>The cable genome- insights into the physiology and evolution of filamentous bacteria capable of sulfide oxidation via long distance electron transfer.</title>
        <authorList>
            <person name="Schreiber L."/>
            <person name="Bjerg J.T."/>
            <person name="Boggild A."/>
            <person name="Van De Vossenberg J."/>
            <person name="Meysman F."/>
            <person name="Nielsen L.P."/>
            <person name="Schramm A."/>
            <person name="Kjeldsen K.U."/>
        </authorList>
    </citation>
    <scope>NUCLEOTIDE SEQUENCE [LARGE SCALE GENOMIC DNA]</scope>
    <source>
        <strain evidence="2">A1</strain>
    </source>
</reference>
<feature type="transmembrane region" description="Helical" evidence="1">
    <location>
        <begin position="207"/>
        <end position="228"/>
    </location>
</feature>
<accession>A0A444J934</accession>
<sequence>ALLAGLKDESDPQQRSTAKTGQWWGLVLFVLVLTTGYYFLVMNSGLLQLELETDTRTVFKVYWPNNAGNFSERNMTELLIEPGKSTYSVRVNNTAKIDSLRLDPSEKTAWMTIKGLRIKQWGYPDYLMRSQGDFENLEIISGVESLTRHDQGVTLQIKSKDPQLKLHLPSRERLFSPLTDAIDAARLLSVALLAIAGYFLFRSFFNNSYFLPVLGAIALGLIVTMALISDFNTHPDEYVHVAAGKYFSDHTLPPKVGDPAITETYSVYGVSRLHSGEIIYLLVGKYLRLLQPLYLEPFFLLRLLNVLLFGALVLFAFTKKDFRFFLLPLLISPQIWYIFSYFNSDAFATCISLLAAYELAGKKSALTSLAFSEQPKHTWIKIAGLGLLLGFLLLLKQNFYFLYLFLFLYFLWKVWVLRPSWNGKKIFRLTAVLLIGCSVFASVRLTDAWINDFNKNDLMFKARQQFADELFNPDTPIEKRHAYLEMRQRGTTLKHFLAADRWGEKSFRTSFGVYGYTQYSGSFAYYDYVRSIGFGLLLTLIFSIAYRGQGAGIALLIISAGSALLLIIVACWHAWTVDFQAQGRYFLPILPMAAVLFYHCQRIIFRPVFNILFFTLFSLSVYNFILVGLRDIGKYGM</sequence>
<keyword evidence="1" id="KW-0472">Membrane</keyword>
<feature type="transmembrane region" description="Helical" evidence="1">
    <location>
        <begin position="298"/>
        <end position="317"/>
    </location>
</feature>
<evidence type="ECO:0008006" key="4">
    <source>
        <dbReference type="Google" id="ProtNLM"/>
    </source>
</evidence>
<organism evidence="2 3">
    <name type="scientific">Candidatus Electrothrix communis</name>
    <dbReference type="NCBI Taxonomy" id="1859133"/>
    <lineage>
        <taxon>Bacteria</taxon>
        <taxon>Pseudomonadati</taxon>
        <taxon>Thermodesulfobacteriota</taxon>
        <taxon>Desulfobulbia</taxon>
        <taxon>Desulfobulbales</taxon>
        <taxon>Desulfobulbaceae</taxon>
        <taxon>Candidatus Electrothrix</taxon>
    </lineage>
</organism>
<proteinExistence type="predicted"/>
<dbReference type="EMBL" id="MTKP01000033">
    <property type="protein sequence ID" value="RWX49559.1"/>
    <property type="molecule type" value="Genomic_DNA"/>
</dbReference>
<feature type="transmembrane region" description="Helical" evidence="1">
    <location>
        <begin position="611"/>
        <end position="629"/>
    </location>
</feature>
<feature type="transmembrane region" description="Helical" evidence="1">
    <location>
        <begin position="528"/>
        <end position="546"/>
    </location>
</feature>
<feature type="non-terminal residue" evidence="2">
    <location>
        <position position="1"/>
    </location>
</feature>
<feature type="transmembrane region" description="Helical" evidence="1">
    <location>
        <begin position="378"/>
        <end position="394"/>
    </location>
</feature>
<feature type="transmembrane region" description="Helical" evidence="1">
    <location>
        <begin position="429"/>
        <end position="450"/>
    </location>
</feature>
<comment type="caution">
    <text evidence="2">The sequence shown here is derived from an EMBL/GenBank/DDBJ whole genome shotgun (WGS) entry which is preliminary data.</text>
</comment>
<feature type="transmembrane region" description="Helical" evidence="1">
    <location>
        <begin position="23"/>
        <end position="41"/>
    </location>
</feature>
<feature type="transmembrane region" description="Helical" evidence="1">
    <location>
        <begin position="400"/>
        <end position="417"/>
    </location>
</feature>